<keyword evidence="3" id="KW-0413">Isomerase</keyword>
<dbReference type="Gene3D" id="3.20.20.150">
    <property type="entry name" value="Divalent-metal-dependent TIM barrel enzymes"/>
    <property type="match status" value="1"/>
</dbReference>
<dbReference type="GO" id="GO:0016853">
    <property type="term" value="F:isomerase activity"/>
    <property type="evidence" value="ECO:0007669"/>
    <property type="project" value="UniProtKB-KW"/>
</dbReference>
<keyword evidence="1" id="KW-0732">Signal</keyword>
<dbReference type="InterPro" id="IPR036237">
    <property type="entry name" value="Xyl_isomerase-like_sf"/>
</dbReference>
<feature type="signal peptide" evidence="1">
    <location>
        <begin position="1"/>
        <end position="21"/>
    </location>
</feature>
<dbReference type="InterPro" id="IPR013022">
    <property type="entry name" value="Xyl_isomerase-like_TIM-brl"/>
</dbReference>
<protein>
    <submittedName>
        <fullName evidence="3">Sugar phosphate isomerase/epimerase</fullName>
    </submittedName>
</protein>
<feature type="domain" description="Xylose isomerase-like TIM barrel" evidence="2">
    <location>
        <begin position="41"/>
        <end position="254"/>
    </location>
</feature>
<reference evidence="3 4" key="1">
    <citation type="submission" date="2020-07" db="EMBL/GenBank/DDBJ databases">
        <authorList>
            <person name="Feng X."/>
        </authorList>
    </citation>
    <scope>NUCLEOTIDE SEQUENCE [LARGE SCALE GENOMIC DNA]</scope>
    <source>
        <strain evidence="3 4">JCM23202</strain>
    </source>
</reference>
<dbReference type="EMBL" id="JACHVC010000007">
    <property type="protein sequence ID" value="MBC2605899.1"/>
    <property type="molecule type" value="Genomic_DNA"/>
</dbReference>
<name>A0A7X1E827_9BACT</name>
<feature type="chain" id="PRO_5030677774" evidence="1">
    <location>
        <begin position="22"/>
        <end position="268"/>
    </location>
</feature>
<dbReference type="SUPFAM" id="SSF51658">
    <property type="entry name" value="Xylose isomerase-like"/>
    <property type="match status" value="1"/>
</dbReference>
<dbReference type="AlphaFoldDB" id="A0A7X1E827"/>
<dbReference type="Pfam" id="PF01261">
    <property type="entry name" value="AP_endonuc_2"/>
    <property type="match status" value="1"/>
</dbReference>
<dbReference type="Proteomes" id="UP000526501">
    <property type="component" value="Unassembled WGS sequence"/>
</dbReference>
<gene>
    <name evidence="3" type="ORF">H5P27_07570</name>
</gene>
<evidence type="ECO:0000313" key="4">
    <source>
        <dbReference type="Proteomes" id="UP000526501"/>
    </source>
</evidence>
<dbReference type="PANTHER" id="PTHR12110:SF41">
    <property type="entry name" value="INOSOSE DEHYDRATASE"/>
    <property type="match status" value="1"/>
</dbReference>
<dbReference type="RefSeq" id="WP_185659787.1">
    <property type="nucleotide sequence ID" value="NZ_CAWPOO010000007.1"/>
</dbReference>
<sequence>MKRIIALTLTTLCLYISSLQAAPQLGLQSWTCRNMTFEETVEFAAEHGIKNIEFFSKHLDPKDSREALVEKKAFLESRGVRAYSIGVSHTTTDKAENRKLFELAKLFEMEVIVVEPGDQMIWGNLEELVKEYDIKLAVHNHGTGTTYGNPATVKAILAERDPRIGVCMDIGWVTAAGFDAAAIYKRYGDRVYDMHLKDKRLDKMDAPGRPRDTFIGLGNSNYAELTEAILEDDWSGVMAIETDSGEFAADPTEFVKAAKLFFEANFEE</sequence>
<comment type="caution">
    <text evidence="3">The sequence shown here is derived from an EMBL/GenBank/DDBJ whole genome shotgun (WGS) entry which is preliminary data.</text>
</comment>
<keyword evidence="4" id="KW-1185">Reference proteome</keyword>
<evidence type="ECO:0000256" key="1">
    <source>
        <dbReference type="SAM" id="SignalP"/>
    </source>
</evidence>
<dbReference type="InterPro" id="IPR050312">
    <property type="entry name" value="IolE/XylAMocC-like"/>
</dbReference>
<proteinExistence type="predicted"/>
<organism evidence="3 4">
    <name type="scientific">Pelagicoccus albus</name>
    <dbReference type="NCBI Taxonomy" id="415222"/>
    <lineage>
        <taxon>Bacteria</taxon>
        <taxon>Pseudomonadati</taxon>
        <taxon>Verrucomicrobiota</taxon>
        <taxon>Opitutia</taxon>
        <taxon>Puniceicoccales</taxon>
        <taxon>Pelagicoccaceae</taxon>
        <taxon>Pelagicoccus</taxon>
    </lineage>
</organism>
<dbReference type="PANTHER" id="PTHR12110">
    <property type="entry name" value="HYDROXYPYRUVATE ISOMERASE"/>
    <property type="match status" value="1"/>
</dbReference>
<accession>A0A7X1E827</accession>
<evidence type="ECO:0000259" key="2">
    <source>
        <dbReference type="Pfam" id="PF01261"/>
    </source>
</evidence>
<evidence type="ECO:0000313" key="3">
    <source>
        <dbReference type="EMBL" id="MBC2605899.1"/>
    </source>
</evidence>